<protein>
    <submittedName>
        <fullName evidence="1">Uncharacterized protein</fullName>
    </submittedName>
</protein>
<name>A0A329QBN9_9BACL</name>
<dbReference type="EMBL" id="QEVW01000033">
    <property type="protein sequence ID" value="RAW09754.1"/>
    <property type="molecule type" value="Genomic_DNA"/>
</dbReference>
<evidence type="ECO:0000313" key="1">
    <source>
        <dbReference type="EMBL" id="RAW09754.1"/>
    </source>
</evidence>
<evidence type="ECO:0000313" key="2">
    <source>
        <dbReference type="Proteomes" id="UP000250642"/>
    </source>
</evidence>
<organism evidence="1 2">
    <name type="scientific">Paenibacillus taichungensis</name>
    <dbReference type="NCBI Taxonomy" id="484184"/>
    <lineage>
        <taxon>Bacteria</taxon>
        <taxon>Bacillati</taxon>
        <taxon>Bacillota</taxon>
        <taxon>Bacilli</taxon>
        <taxon>Bacillales</taxon>
        <taxon>Paenibacillaceae</taxon>
        <taxon>Paenibacillus</taxon>
    </lineage>
</organism>
<accession>A0A329QBN9</accession>
<sequence>MASIVAPTESFKEADKSVYKLRQLRSVQLQQTPLKYLNGFLIWDTTDVEKELKLNLDCETASVIVRNDNPNEINLWLFLRKYAVSLEIRLAS</sequence>
<comment type="caution">
    <text evidence="1">The sequence shown here is derived from an EMBL/GenBank/DDBJ whole genome shotgun (WGS) entry which is preliminary data.</text>
</comment>
<gene>
    <name evidence="1" type="ORF">DC345_30300</name>
</gene>
<dbReference type="AlphaFoldDB" id="A0A329QBN9"/>
<reference evidence="1 2" key="1">
    <citation type="submission" date="2018-04" db="EMBL/GenBank/DDBJ databases">
        <title>Paenibacillus taichungensis Genome sequencing and assembly.</title>
        <authorList>
            <person name="Xu J."/>
            <person name="Rensing C."/>
            <person name="Mazhar H.S."/>
        </authorList>
    </citation>
    <scope>NUCLEOTIDE SEQUENCE [LARGE SCALE GENOMIC DNA]</scope>
    <source>
        <strain evidence="1 2">NC1</strain>
    </source>
</reference>
<dbReference type="Proteomes" id="UP000250642">
    <property type="component" value="Unassembled WGS sequence"/>
</dbReference>
<proteinExistence type="predicted"/>